<dbReference type="Proteomes" id="UP000192936">
    <property type="component" value="Unassembled WGS sequence"/>
</dbReference>
<dbReference type="EMBL" id="FXAK01000004">
    <property type="protein sequence ID" value="SMF41558.1"/>
    <property type="molecule type" value="Genomic_DNA"/>
</dbReference>
<accession>A0A1X7EWY8</accession>
<name>A0A1X7EWY8_9PROT</name>
<sequence length="175" mass="17893">MRRQIRLGMLGICPALLLAASLLLHIPEAAAMSPLPFFQQVERVGLLCAVDAEGGPAADIGDDALCGRAAAVLSGLLASGPAVTALAPNDARIADPGTLLLLVHATLRPDDGQGDGKRLLSVAATLQRSGSVGGAPFFMMPPQALALSGTLDESLLEQALRYLLTPLAGALRANP</sequence>
<dbReference type="AlphaFoldDB" id="A0A1X7EWY8"/>
<proteinExistence type="predicted"/>
<evidence type="ECO:0000313" key="2">
    <source>
        <dbReference type="Proteomes" id="UP000192936"/>
    </source>
</evidence>
<gene>
    <name evidence="1" type="ORF">SAMN02982917_2054</name>
</gene>
<dbReference type="RefSeq" id="WP_244560597.1">
    <property type="nucleotide sequence ID" value="NZ_FXAK01000004.1"/>
</dbReference>
<protein>
    <submittedName>
        <fullName evidence="1">Uncharacterized protein</fullName>
    </submittedName>
</protein>
<organism evidence="1 2">
    <name type="scientific">Azospirillum oryzae</name>
    <dbReference type="NCBI Taxonomy" id="286727"/>
    <lineage>
        <taxon>Bacteria</taxon>
        <taxon>Pseudomonadati</taxon>
        <taxon>Pseudomonadota</taxon>
        <taxon>Alphaproteobacteria</taxon>
        <taxon>Rhodospirillales</taxon>
        <taxon>Azospirillaceae</taxon>
        <taxon>Azospirillum</taxon>
    </lineage>
</organism>
<dbReference type="STRING" id="286727.SAMN02982917_2054"/>
<reference evidence="1 2" key="1">
    <citation type="submission" date="2017-04" db="EMBL/GenBank/DDBJ databases">
        <authorList>
            <person name="Afonso C.L."/>
            <person name="Miller P.J."/>
            <person name="Scott M.A."/>
            <person name="Spackman E."/>
            <person name="Goraichik I."/>
            <person name="Dimitrov K.M."/>
            <person name="Suarez D.L."/>
            <person name="Swayne D.E."/>
        </authorList>
    </citation>
    <scope>NUCLEOTIDE SEQUENCE [LARGE SCALE GENOMIC DNA]</scope>
    <source>
        <strain evidence="1 2">A2P</strain>
    </source>
</reference>
<evidence type="ECO:0000313" key="1">
    <source>
        <dbReference type="EMBL" id="SMF41558.1"/>
    </source>
</evidence>